<dbReference type="Proteomes" id="UP001430306">
    <property type="component" value="Unassembled WGS sequence"/>
</dbReference>
<dbReference type="EMBL" id="JAJKFW010000022">
    <property type="protein sequence ID" value="MCC9642710.1"/>
    <property type="molecule type" value="Genomic_DNA"/>
</dbReference>
<reference evidence="2" key="1">
    <citation type="submission" date="2021-11" db="EMBL/GenBank/DDBJ databases">
        <title>Genome sequence.</title>
        <authorList>
            <person name="Sun Q."/>
        </authorList>
    </citation>
    <scope>NUCLEOTIDE SEQUENCE</scope>
    <source>
        <strain evidence="2">JC740</strain>
    </source>
</reference>
<evidence type="ECO:0000313" key="3">
    <source>
        <dbReference type="Proteomes" id="UP001430306"/>
    </source>
</evidence>
<sequence length="149" mass="16559">MHWPLNRKLRLSMAAATAVLGLLVSLYAIWKPSTTAGDLFFLPQAWVEWLDSHGDFRTFVMSALVAVVPSVWLGTYQLDLVRGRWLLCVGLLLSAMEVGQIWIPSRGFGIPDLMFTLAGVAAVELAIRTVRWCMEVVVKAAGGWDVSRR</sequence>
<proteinExistence type="predicted"/>
<comment type="caution">
    <text evidence="2">The sequence shown here is derived from an EMBL/GenBank/DDBJ whole genome shotgun (WGS) entry which is preliminary data.</text>
</comment>
<feature type="transmembrane region" description="Helical" evidence="1">
    <location>
        <begin position="109"/>
        <end position="127"/>
    </location>
</feature>
<organism evidence="2 3">
    <name type="scientific">Rhodopirellula halodulae</name>
    <dbReference type="NCBI Taxonomy" id="2894198"/>
    <lineage>
        <taxon>Bacteria</taxon>
        <taxon>Pseudomonadati</taxon>
        <taxon>Planctomycetota</taxon>
        <taxon>Planctomycetia</taxon>
        <taxon>Pirellulales</taxon>
        <taxon>Pirellulaceae</taxon>
        <taxon>Rhodopirellula</taxon>
    </lineage>
</organism>
<feature type="transmembrane region" description="Helical" evidence="1">
    <location>
        <begin position="12"/>
        <end position="30"/>
    </location>
</feature>
<gene>
    <name evidence="2" type="ORF">LOC71_10515</name>
</gene>
<keyword evidence="1" id="KW-0472">Membrane</keyword>
<evidence type="ECO:0000256" key="1">
    <source>
        <dbReference type="SAM" id="Phobius"/>
    </source>
</evidence>
<keyword evidence="1" id="KW-0812">Transmembrane</keyword>
<feature type="transmembrane region" description="Helical" evidence="1">
    <location>
        <begin position="85"/>
        <end position="103"/>
    </location>
</feature>
<accession>A0ABS8NGN7</accession>
<feature type="transmembrane region" description="Helical" evidence="1">
    <location>
        <begin position="56"/>
        <end position="73"/>
    </location>
</feature>
<keyword evidence="3" id="KW-1185">Reference proteome</keyword>
<evidence type="ECO:0000313" key="2">
    <source>
        <dbReference type="EMBL" id="MCC9642710.1"/>
    </source>
</evidence>
<protein>
    <submittedName>
        <fullName evidence="2">Uncharacterized protein</fullName>
    </submittedName>
</protein>
<keyword evidence="1" id="KW-1133">Transmembrane helix</keyword>
<dbReference type="RefSeq" id="WP_230273610.1">
    <property type="nucleotide sequence ID" value="NZ_JAJKFW010000022.1"/>
</dbReference>
<name>A0ABS8NGN7_9BACT</name>